<gene>
    <name evidence="1" type="ORF">ERX35_008440</name>
</gene>
<dbReference type="Proteomes" id="UP000295735">
    <property type="component" value="Unassembled WGS sequence"/>
</dbReference>
<evidence type="ECO:0000313" key="1">
    <source>
        <dbReference type="EMBL" id="KAA1038366.1"/>
    </source>
</evidence>
<proteinExistence type="predicted"/>
<accession>A0ABQ6R7A7</accession>
<comment type="caution">
    <text evidence="1">The sequence shown here is derived from an EMBL/GenBank/DDBJ whole genome shotgun (WGS) entry which is preliminary data.</text>
</comment>
<evidence type="ECO:0008006" key="3">
    <source>
        <dbReference type="Google" id="ProtNLM"/>
    </source>
</evidence>
<reference evidence="1 2" key="1">
    <citation type="submission" date="2019-09" db="EMBL/GenBank/DDBJ databases">
        <authorList>
            <person name="Mazhar S."/>
            <person name="Altermann E."/>
            <person name="Hill C."/>
            <person name="Mcauliffe O."/>
        </authorList>
    </citation>
    <scope>NUCLEOTIDE SEQUENCE [LARGE SCALE GENOMIC DNA]</scope>
    <source>
        <strain evidence="1 2">ATCC 51831</strain>
    </source>
</reference>
<sequence length="121" mass="14186">MKYLHYLIACQEQDLEAMKIILASDAKLTIISKDGSEFKGDYHHLIHSLGDYFSTECVWDFDVLHRAERRHEELVVIKATRENVTTQKSGAYLWLLTFDTNKIDHYLKRVYVEVINPLKAE</sequence>
<dbReference type="RefSeq" id="WP_149459460.1">
    <property type="nucleotide sequence ID" value="NZ_SCWC02000006.1"/>
</dbReference>
<organism evidence="1 2">
    <name type="scientific">Macrococcus equipercicus</name>
    <dbReference type="NCBI Taxonomy" id="69967"/>
    <lineage>
        <taxon>Bacteria</taxon>
        <taxon>Bacillati</taxon>
        <taxon>Bacillota</taxon>
        <taxon>Bacilli</taxon>
        <taxon>Bacillales</taxon>
        <taxon>Staphylococcaceae</taxon>
        <taxon>Macrococcus</taxon>
    </lineage>
</organism>
<protein>
    <recommendedName>
        <fullName evidence="3">Nuclear transport factor 2 family protein</fullName>
    </recommendedName>
</protein>
<evidence type="ECO:0000313" key="2">
    <source>
        <dbReference type="Proteomes" id="UP000295735"/>
    </source>
</evidence>
<dbReference type="EMBL" id="SCWC02000006">
    <property type="protein sequence ID" value="KAA1038366.1"/>
    <property type="molecule type" value="Genomic_DNA"/>
</dbReference>
<keyword evidence="2" id="KW-1185">Reference proteome</keyword>
<name>A0ABQ6R7A7_9STAP</name>